<feature type="region of interest" description="Disordered" evidence="1">
    <location>
        <begin position="1"/>
        <end position="38"/>
    </location>
</feature>
<evidence type="ECO:0000313" key="3">
    <source>
        <dbReference type="EMBL" id="WAW10035.1"/>
    </source>
</evidence>
<name>A0A9E9P3B1_9BURK</name>
<proteinExistence type="predicted"/>
<evidence type="ECO:0000256" key="1">
    <source>
        <dbReference type="SAM" id="MobiDB-lite"/>
    </source>
</evidence>
<dbReference type="AlphaFoldDB" id="A0A9E9P3B1"/>
<protein>
    <submittedName>
        <fullName evidence="3">DUF5610 domain-containing protein</fullName>
    </submittedName>
</protein>
<dbReference type="RefSeq" id="WP_269309038.1">
    <property type="nucleotide sequence ID" value="NZ_CP098242.1"/>
</dbReference>
<evidence type="ECO:0000259" key="2">
    <source>
        <dbReference type="Pfam" id="PF18433"/>
    </source>
</evidence>
<evidence type="ECO:0000313" key="4">
    <source>
        <dbReference type="Proteomes" id="UP001156215"/>
    </source>
</evidence>
<dbReference type="EMBL" id="CP098242">
    <property type="protein sequence ID" value="WAW10035.1"/>
    <property type="molecule type" value="Genomic_DNA"/>
</dbReference>
<reference evidence="3" key="1">
    <citation type="journal article" date="2022" name="Front. Microbiol.">
        <title>New perspectives on an old grouping: The genomic and phenotypic variability of Oxalobacter formigenes and the implications for calcium oxalate stone prevention.</title>
        <authorList>
            <person name="Chmiel J.A."/>
            <person name="Carr C."/>
            <person name="Stuivenberg G.A."/>
            <person name="Venema R."/>
            <person name="Chanyi R.M."/>
            <person name="Al K.F."/>
            <person name="Giguere D."/>
            <person name="Say H."/>
            <person name="Akouris P.P."/>
            <person name="Dominguez Romero S.A."/>
            <person name="Kwong A."/>
            <person name="Tai V."/>
            <person name="Koval S.F."/>
            <person name="Razvi H."/>
            <person name="Bjazevic J."/>
            <person name="Burton J.P."/>
        </authorList>
    </citation>
    <scope>NUCLEOTIDE SEQUENCE</scope>
    <source>
        <strain evidence="3">WoOx3</strain>
    </source>
</reference>
<accession>A0A9E9P3B1</accession>
<dbReference type="Proteomes" id="UP001156215">
    <property type="component" value="Chromosome"/>
</dbReference>
<sequence>MTTINNMQQNAAAVSTSKESNTSNVTSKIASQKPTASNMRASQNAMIIEASLKVSVKAGDNPQGLLFRSSLESVYESIGGFQSKIDPDYQMPSMNDANNPFATPEGTAGVILGFSLGLYERFAASHKGEDEAEVAAKFIETIRGGFEKGYGEAVDILEALNVFDGNVKSEIQKTWDLVQKGYDDWLSDKLASFQKPETQPETKPADVTGDTKVSD</sequence>
<feature type="region of interest" description="Disordered" evidence="1">
    <location>
        <begin position="191"/>
        <end position="215"/>
    </location>
</feature>
<dbReference type="InterPro" id="IPR041651">
    <property type="entry name" value="DUF5610"/>
</dbReference>
<feature type="domain" description="DUF5610" evidence="2">
    <location>
        <begin position="63"/>
        <end position="184"/>
    </location>
</feature>
<dbReference type="KEGG" id="ovb:NB640_12595"/>
<dbReference type="Gene3D" id="1.10.132.90">
    <property type="match status" value="1"/>
</dbReference>
<organism evidence="3 4">
    <name type="scientific">Oxalobacter vibrioformis</name>
    <dbReference type="NCBI Taxonomy" id="933080"/>
    <lineage>
        <taxon>Bacteria</taxon>
        <taxon>Pseudomonadati</taxon>
        <taxon>Pseudomonadota</taxon>
        <taxon>Betaproteobacteria</taxon>
        <taxon>Burkholderiales</taxon>
        <taxon>Oxalobacteraceae</taxon>
        <taxon>Oxalobacter</taxon>
    </lineage>
</organism>
<keyword evidence="4" id="KW-1185">Reference proteome</keyword>
<dbReference type="Pfam" id="PF18433">
    <property type="entry name" value="DUF5610"/>
    <property type="match status" value="1"/>
</dbReference>
<gene>
    <name evidence="3" type="ORF">NB640_12595</name>
</gene>